<dbReference type="KEGG" id="mrub:DEO27_017635"/>
<keyword evidence="1" id="KW-0808">Transferase</keyword>
<evidence type="ECO:0000256" key="1">
    <source>
        <dbReference type="ARBA" id="ARBA00022679"/>
    </source>
</evidence>
<dbReference type="AlphaFoldDB" id="A0A5C1I3A4"/>
<accession>A0A5C1I3A4</accession>
<reference evidence="3" key="1">
    <citation type="submission" date="2019-08" db="EMBL/GenBank/DDBJ databases">
        <title>Comparative genome analysis confer to the adaptation heavy metal polluted environment.</title>
        <authorList>
            <person name="Li Y."/>
        </authorList>
    </citation>
    <scope>NUCLEOTIDE SEQUENCE [LARGE SCALE GENOMIC DNA]</scope>
    <source>
        <strain evidence="3">P1</strain>
    </source>
</reference>
<keyword evidence="4" id="KW-1185">Reference proteome</keyword>
<evidence type="ECO:0000313" key="4">
    <source>
        <dbReference type="Proteomes" id="UP000251402"/>
    </source>
</evidence>
<dbReference type="SUPFAM" id="SSF55729">
    <property type="entry name" value="Acyl-CoA N-acyltransferases (Nat)"/>
    <property type="match status" value="1"/>
</dbReference>
<dbReference type="GO" id="GO:0008080">
    <property type="term" value="F:N-acetyltransferase activity"/>
    <property type="evidence" value="ECO:0007669"/>
    <property type="project" value="InterPro"/>
</dbReference>
<proteinExistence type="predicted"/>
<sequence>MDTILKPDLASIKIRNKLLPGDLGYIAHVHGDLYAKECGYGLDFEAYVLQGLKDFALEYDTAKDKVWICEHENRIIGFLVAQHRGGDVLQFRYFIFLPQYRGIGLGKKLMQEFLDFMKQGGYTKAYLWTTEEQHSAIALYTRYGFKLSDEKPSNAFGKELIERRYDLTLNR</sequence>
<name>A0A5C1I3A4_9SPHI</name>
<gene>
    <name evidence="3" type="ORF">DEO27_017635</name>
</gene>
<dbReference type="OrthoDB" id="5419426at2"/>
<dbReference type="InterPro" id="IPR016181">
    <property type="entry name" value="Acyl_CoA_acyltransferase"/>
</dbReference>
<dbReference type="EMBL" id="CP043450">
    <property type="protein sequence ID" value="QEM11770.1"/>
    <property type="molecule type" value="Genomic_DNA"/>
</dbReference>
<dbReference type="InterPro" id="IPR000182">
    <property type="entry name" value="GNAT_dom"/>
</dbReference>
<dbReference type="Proteomes" id="UP000251402">
    <property type="component" value="Chromosome"/>
</dbReference>
<evidence type="ECO:0000313" key="3">
    <source>
        <dbReference type="EMBL" id="QEM11770.1"/>
    </source>
</evidence>
<dbReference type="PROSITE" id="PS51186">
    <property type="entry name" value="GNAT"/>
    <property type="match status" value="1"/>
</dbReference>
<dbReference type="RefSeq" id="WP_112567523.1">
    <property type="nucleotide sequence ID" value="NZ_CP043450.1"/>
</dbReference>
<dbReference type="CDD" id="cd04301">
    <property type="entry name" value="NAT_SF"/>
    <property type="match status" value="1"/>
</dbReference>
<dbReference type="PANTHER" id="PTHR13947:SF37">
    <property type="entry name" value="LD18367P"/>
    <property type="match status" value="1"/>
</dbReference>
<dbReference type="Gene3D" id="3.40.630.30">
    <property type="match status" value="1"/>
</dbReference>
<evidence type="ECO:0000259" key="2">
    <source>
        <dbReference type="PROSITE" id="PS51186"/>
    </source>
</evidence>
<dbReference type="InterPro" id="IPR050769">
    <property type="entry name" value="NAT_camello-type"/>
</dbReference>
<dbReference type="PANTHER" id="PTHR13947">
    <property type="entry name" value="GNAT FAMILY N-ACETYLTRANSFERASE"/>
    <property type="match status" value="1"/>
</dbReference>
<feature type="domain" description="N-acetyltransferase" evidence="2">
    <location>
        <begin position="12"/>
        <end position="170"/>
    </location>
</feature>
<protein>
    <submittedName>
        <fullName evidence="3">GNAT family N-acetyltransferase</fullName>
    </submittedName>
</protein>
<organism evidence="3 4">
    <name type="scientific">Mucilaginibacter rubeus</name>
    <dbReference type="NCBI Taxonomy" id="2027860"/>
    <lineage>
        <taxon>Bacteria</taxon>
        <taxon>Pseudomonadati</taxon>
        <taxon>Bacteroidota</taxon>
        <taxon>Sphingobacteriia</taxon>
        <taxon>Sphingobacteriales</taxon>
        <taxon>Sphingobacteriaceae</taxon>
        <taxon>Mucilaginibacter</taxon>
    </lineage>
</organism>
<dbReference type="Pfam" id="PF00583">
    <property type="entry name" value="Acetyltransf_1"/>
    <property type="match status" value="1"/>
</dbReference>